<dbReference type="RefSeq" id="WP_146623071.1">
    <property type="nucleotide sequence ID" value="NZ_BJCC01000022.1"/>
</dbReference>
<gene>
    <name evidence="1" type="ORF">NRIC_25440</name>
</gene>
<name>A0A4P5PN93_9ENTE</name>
<evidence type="ECO:0000313" key="1">
    <source>
        <dbReference type="EMBL" id="GCF94653.1"/>
    </source>
</evidence>
<reference evidence="2" key="1">
    <citation type="submission" date="2019-02" db="EMBL/GenBank/DDBJ databases">
        <title>Draft genome sequence of Enterococcus sp. Gos25-1.</title>
        <authorList>
            <person name="Tanaka N."/>
            <person name="Shiwa Y."/>
            <person name="Fujita N."/>
        </authorList>
    </citation>
    <scope>NUCLEOTIDE SEQUENCE [LARGE SCALE GENOMIC DNA]</scope>
    <source>
        <strain evidence="2">Gos25-1</strain>
    </source>
</reference>
<accession>A0A4P5PN93</accession>
<dbReference type="AlphaFoldDB" id="A0A4P5PN93"/>
<comment type="caution">
    <text evidence="1">The sequence shown here is derived from an EMBL/GenBank/DDBJ whole genome shotgun (WGS) entry which is preliminary data.</text>
</comment>
<keyword evidence="2" id="KW-1185">Reference proteome</keyword>
<proteinExistence type="predicted"/>
<sequence length="70" mass="8490">MELIIFFRKENNQNALDYRLFFAMKFLAERKKTINFSQLELLKVANVSKPFFLRYYKNINAFLDAINTKF</sequence>
<organism evidence="1 2">
    <name type="scientific">Enterococcus florum</name>
    <dbReference type="NCBI Taxonomy" id="2480627"/>
    <lineage>
        <taxon>Bacteria</taxon>
        <taxon>Bacillati</taxon>
        <taxon>Bacillota</taxon>
        <taxon>Bacilli</taxon>
        <taxon>Lactobacillales</taxon>
        <taxon>Enterococcaceae</taxon>
        <taxon>Enterococcus</taxon>
    </lineage>
</organism>
<evidence type="ECO:0000313" key="2">
    <source>
        <dbReference type="Proteomes" id="UP000290567"/>
    </source>
</evidence>
<dbReference type="Proteomes" id="UP000290567">
    <property type="component" value="Unassembled WGS sequence"/>
</dbReference>
<protein>
    <submittedName>
        <fullName evidence="1">Uncharacterized protein</fullName>
    </submittedName>
</protein>
<dbReference type="EMBL" id="BJCC01000022">
    <property type="protein sequence ID" value="GCF94653.1"/>
    <property type="molecule type" value="Genomic_DNA"/>
</dbReference>